<protein>
    <submittedName>
        <fullName evidence="1">Uncharacterized protein</fullName>
    </submittedName>
</protein>
<evidence type="ECO:0000313" key="1">
    <source>
        <dbReference type="EMBL" id="AAV88715.1"/>
    </source>
</evidence>
<accession>Q5NRD9</accession>
<keyword evidence="2" id="KW-1185">Reference proteome</keyword>
<dbReference type="Proteomes" id="UP000001173">
    <property type="component" value="Chromosome"/>
</dbReference>
<proteinExistence type="predicted"/>
<dbReference type="EMBL" id="AE008692">
    <property type="protein sequence ID" value="AAV88715.1"/>
    <property type="molecule type" value="Genomic_DNA"/>
</dbReference>
<dbReference type="KEGG" id="zmo:ZMO0091"/>
<sequence>MIRGEGSFDKETIALQRISEFLRVIIQIKKSVFIGLFDISQRPFHQKIVGG</sequence>
<dbReference type="HOGENOM" id="CLU_3105611_0_0_5"/>
<organism evidence="1 2">
    <name type="scientific">Zymomonas mobilis subsp. mobilis (strain ATCC 31821 / ZM4 / CP4)</name>
    <dbReference type="NCBI Taxonomy" id="264203"/>
    <lineage>
        <taxon>Bacteria</taxon>
        <taxon>Pseudomonadati</taxon>
        <taxon>Pseudomonadota</taxon>
        <taxon>Alphaproteobacteria</taxon>
        <taxon>Sphingomonadales</taxon>
        <taxon>Zymomonadaceae</taxon>
        <taxon>Zymomonas</taxon>
    </lineage>
</organism>
<dbReference type="STRING" id="264203.ZMO0091"/>
<evidence type="ECO:0000313" key="2">
    <source>
        <dbReference type="Proteomes" id="UP000001173"/>
    </source>
</evidence>
<reference evidence="1 2" key="2">
    <citation type="journal article" date="2009" name="Nat. Biotechnol.">
        <title>Improved genome annotation for Zymomonas mobilis.</title>
        <authorList>
            <person name="Yang S."/>
            <person name="Pappas K.M."/>
            <person name="Hauser L.J."/>
            <person name="Land M.L."/>
            <person name="Chen G.L."/>
            <person name="Hurst G.B."/>
            <person name="Pan C."/>
            <person name="Kouvelis V.N."/>
            <person name="Typas M.A."/>
            <person name="Pelletier D.A."/>
            <person name="Klingeman D.M."/>
            <person name="Chang Y.J."/>
            <person name="Samatova N.F."/>
            <person name="Brown S.D."/>
        </authorList>
    </citation>
    <scope>NUCLEOTIDE SEQUENCE [LARGE SCALE GENOMIC DNA]</scope>
    <source>
        <strain evidence="2">ATCC 31821 / ZM4 / CP4</strain>
    </source>
</reference>
<name>Q5NRD9_ZYMMO</name>
<gene>
    <name evidence="1" type="ordered locus">ZMO0091</name>
</gene>
<dbReference type="AlphaFoldDB" id="Q5NRD9"/>
<reference evidence="1 2" key="1">
    <citation type="journal article" date="2005" name="Nat. Biotechnol.">
        <title>The genome sequence of the ethanologenic bacterium Zymomonas mobilis ZM4.</title>
        <authorList>
            <person name="Seo J.S."/>
            <person name="Chong H."/>
            <person name="Park H.S."/>
            <person name="Yoon K.O."/>
            <person name="Jung C."/>
            <person name="Kim J.J."/>
            <person name="Hong J.H."/>
            <person name="Kim H."/>
            <person name="Kim J.H."/>
            <person name="Kil J.I."/>
            <person name="Park C.J."/>
            <person name="Oh H.M."/>
            <person name="Lee J.S."/>
            <person name="Jin S.J."/>
            <person name="Um H.W."/>
            <person name="Lee H.J."/>
            <person name="Oh S.J."/>
            <person name="Kim J.Y."/>
            <person name="Kang H.L."/>
            <person name="Lee S.Y."/>
            <person name="Lee K.J."/>
            <person name="Kang H.S."/>
        </authorList>
    </citation>
    <scope>NUCLEOTIDE SEQUENCE [LARGE SCALE GENOMIC DNA]</scope>
    <source>
        <strain evidence="2">ATCC 31821 / ZM4 / CP4</strain>
    </source>
</reference>